<reference evidence="4" key="3">
    <citation type="submission" date="2025-09" db="UniProtKB">
        <authorList>
            <consortium name="Ensembl"/>
        </authorList>
    </citation>
    <scope>IDENTIFICATION</scope>
</reference>
<feature type="domain" description="Laminin N-terminal" evidence="3">
    <location>
        <begin position="43"/>
        <end position="97"/>
    </location>
</feature>
<evidence type="ECO:0000313" key="4">
    <source>
        <dbReference type="Ensembl" id="ENSMMDP00005023859.1"/>
    </source>
</evidence>
<dbReference type="Ensembl" id="ENSMMDT00005024370.1">
    <property type="protein sequence ID" value="ENSMMDP00005023859.1"/>
    <property type="gene ID" value="ENSMMDG00005011497.1"/>
</dbReference>
<protein>
    <recommendedName>
        <fullName evidence="3">Laminin N-terminal domain-containing protein</fullName>
    </recommendedName>
</protein>
<sequence length="97" mass="10624">MFRAGGRHVSNRTFTHETRAGFPFLARCFMSAAAVASAQNDCSRGACYPPSGDLLLGRGDQLHATSTCGIHGTEVFCTPYQQVRARTRFCCWCFSVP</sequence>
<name>A0A667YJ33_9TELE</name>
<dbReference type="Proteomes" id="UP000472263">
    <property type="component" value="Chromosome 5"/>
</dbReference>
<reference evidence="4" key="1">
    <citation type="submission" date="2019-06" db="EMBL/GenBank/DDBJ databases">
        <authorList>
            <consortium name="Wellcome Sanger Institute Data Sharing"/>
        </authorList>
    </citation>
    <scope>NUCLEOTIDE SEQUENCE [LARGE SCALE GENOMIC DNA]</scope>
</reference>
<keyword evidence="1" id="KW-1015">Disulfide bond</keyword>
<proteinExistence type="predicted"/>
<evidence type="ECO:0000256" key="1">
    <source>
        <dbReference type="ARBA" id="ARBA00023157"/>
    </source>
</evidence>
<evidence type="ECO:0000259" key="3">
    <source>
        <dbReference type="PROSITE" id="PS51117"/>
    </source>
</evidence>
<keyword evidence="2" id="KW-0424">Laminin EGF-like domain</keyword>
<accession>A0A667YJ33</accession>
<reference evidence="4" key="2">
    <citation type="submission" date="2025-08" db="UniProtKB">
        <authorList>
            <consortium name="Ensembl"/>
        </authorList>
    </citation>
    <scope>IDENTIFICATION</scope>
</reference>
<dbReference type="GeneTree" id="ENSGT00940000179808"/>
<organism evidence="4 5">
    <name type="scientific">Myripristis murdjan</name>
    <name type="common">pinecone soldierfish</name>
    <dbReference type="NCBI Taxonomy" id="586833"/>
    <lineage>
        <taxon>Eukaryota</taxon>
        <taxon>Metazoa</taxon>
        <taxon>Chordata</taxon>
        <taxon>Craniata</taxon>
        <taxon>Vertebrata</taxon>
        <taxon>Euteleostomi</taxon>
        <taxon>Actinopterygii</taxon>
        <taxon>Neopterygii</taxon>
        <taxon>Teleostei</taxon>
        <taxon>Neoteleostei</taxon>
        <taxon>Acanthomorphata</taxon>
        <taxon>Holocentriformes</taxon>
        <taxon>Holocentridae</taxon>
        <taxon>Myripristis</taxon>
    </lineage>
</organism>
<evidence type="ECO:0000256" key="2">
    <source>
        <dbReference type="ARBA" id="ARBA00023292"/>
    </source>
</evidence>
<evidence type="ECO:0000313" key="5">
    <source>
        <dbReference type="Proteomes" id="UP000472263"/>
    </source>
</evidence>
<dbReference type="Gene3D" id="2.60.120.260">
    <property type="entry name" value="Galactose-binding domain-like"/>
    <property type="match status" value="1"/>
</dbReference>
<dbReference type="InParanoid" id="A0A667YJ33"/>
<dbReference type="PROSITE" id="PS51117">
    <property type="entry name" value="LAMININ_NTER"/>
    <property type="match status" value="1"/>
</dbReference>
<keyword evidence="5" id="KW-1185">Reference proteome</keyword>
<dbReference type="InterPro" id="IPR008211">
    <property type="entry name" value="Laminin_N"/>
</dbReference>
<dbReference type="AlphaFoldDB" id="A0A667YJ33"/>